<proteinExistence type="predicted"/>
<comment type="caution">
    <text evidence="2">The sequence shown here is derived from an EMBL/GenBank/DDBJ whole genome shotgun (WGS) entry which is preliminary data.</text>
</comment>
<dbReference type="InterPro" id="IPR015422">
    <property type="entry name" value="PyrdxlP-dep_Trfase_small"/>
</dbReference>
<feature type="transmembrane region" description="Helical" evidence="1">
    <location>
        <begin position="205"/>
        <end position="229"/>
    </location>
</feature>
<keyword evidence="1" id="KW-0812">Transmembrane</keyword>
<keyword evidence="1" id="KW-0472">Membrane</keyword>
<dbReference type="Proteomes" id="UP000681967">
    <property type="component" value="Unassembled WGS sequence"/>
</dbReference>
<dbReference type="SUPFAM" id="SSF53383">
    <property type="entry name" value="PLP-dependent transferases"/>
    <property type="match status" value="1"/>
</dbReference>
<dbReference type="Gene3D" id="3.90.1150.10">
    <property type="entry name" value="Aspartate Aminotransferase, domain 1"/>
    <property type="match status" value="1"/>
</dbReference>
<name>A0A8S2UAI3_9BILA</name>
<keyword evidence="1" id="KW-1133">Transmembrane helix</keyword>
<dbReference type="InterPro" id="IPR015424">
    <property type="entry name" value="PyrdxlP-dep_Trfase"/>
</dbReference>
<dbReference type="EMBL" id="CAJOBH010039909">
    <property type="protein sequence ID" value="CAF4323088.1"/>
    <property type="molecule type" value="Genomic_DNA"/>
</dbReference>
<dbReference type="PANTHER" id="PTHR43686">
    <property type="entry name" value="SULFURTRANSFERASE-RELATED"/>
    <property type="match status" value="1"/>
</dbReference>
<evidence type="ECO:0000256" key="1">
    <source>
        <dbReference type="SAM" id="Phobius"/>
    </source>
</evidence>
<dbReference type="AlphaFoldDB" id="A0A8S2UAI3"/>
<evidence type="ECO:0000313" key="2">
    <source>
        <dbReference type="EMBL" id="CAF4323088.1"/>
    </source>
</evidence>
<dbReference type="PANTHER" id="PTHR43686:SF1">
    <property type="entry name" value="AMINOTRAN_5 DOMAIN-CONTAINING PROTEIN"/>
    <property type="match status" value="1"/>
</dbReference>
<protein>
    <submittedName>
        <fullName evidence="2">Uncharacterized protein</fullName>
    </submittedName>
</protein>
<reference evidence="2" key="1">
    <citation type="submission" date="2021-02" db="EMBL/GenBank/DDBJ databases">
        <authorList>
            <person name="Nowell W R."/>
        </authorList>
    </citation>
    <scope>NUCLEOTIDE SEQUENCE</scope>
</reference>
<sequence length="441" mass="50724">MWKYDLSFDIFPFDQIQDYRHVEQRIQSTVHTTALILPAINQFGQIIYADNTVSGRGLLFIEQYMLKHVLPYYANIHSEDSAGAIQTTKFHGGSRALIKRYANATDDDVAIFIGSESRAAMNKMINVLNLKDEQVRSLIIAKKKFFQNQVLVESPDGIATPDVLGAIRVGSVFHLKESVGCHIIEALENECVEKFFRKFRNHEKLIILGSTSIHRLALFSFLIYVPIFMKYLHHNFVSVLLNDLFSIRVRSECSYNASYVSGLLNLDDQKSEIIMKFLTANENDQLDAITKNELIRYDFTQLDLSYFTSDEDVDYIFNAIEFIANGGWQFLPLYTCDSTTAVWRARTIPLENPSTQLHSLQMITFENGTMDETYKERQMQSTAIKNLNTHNLMINSTSNDSIEQARAMMKNIDLRTDPPLNIPVKYQNFIWFLLPQDIFPV</sequence>
<gene>
    <name evidence="2" type="ORF">BYL167_LOCUS28355</name>
</gene>
<accession>A0A8S2UAI3</accession>
<organism evidence="2 3">
    <name type="scientific">Rotaria magnacalcarata</name>
    <dbReference type="NCBI Taxonomy" id="392030"/>
    <lineage>
        <taxon>Eukaryota</taxon>
        <taxon>Metazoa</taxon>
        <taxon>Spiralia</taxon>
        <taxon>Gnathifera</taxon>
        <taxon>Rotifera</taxon>
        <taxon>Eurotatoria</taxon>
        <taxon>Bdelloidea</taxon>
        <taxon>Philodinida</taxon>
        <taxon>Philodinidae</taxon>
        <taxon>Rotaria</taxon>
    </lineage>
</organism>
<evidence type="ECO:0000313" key="3">
    <source>
        <dbReference type="Proteomes" id="UP000681967"/>
    </source>
</evidence>